<dbReference type="InterPro" id="IPR050090">
    <property type="entry name" value="Tyrosine_recombinase_XerCD"/>
</dbReference>
<protein>
    <submittedName>
        <fullName evidence="8">Tyrosine-type recombinase/integrase</fullName>
    </submittedName>
</protein>
<dbReference type="InterPro" id="IPR002104">
    <property type="entry name" value="Integrase_catalytic"/>
</dbReference>
<dbReference type="CDD" id="cd01189">
    <property type="entry name" value="INT_ICEBs1_C_like"/>
    <property type="match status" value="1"/>
</dbReference>
<evidence type="ECO:0000256" key="1">
    <source>
        <dbReference type="ARBA" id="ARBA00008857"/>
    </source>
</evidence>
<dbReference type="Gene3D" id="1.10.443.10">
    <property type="entry name" value="Intergrase catalytic core"/>
    <property type="match status" value="1"/>
</dbReference>
<feature type="domain" description="Tyr recombinase" evidence="6">
    <location>
        <begin position="145"/>
        <end position="366"/>
    </location>
</feature>
<evidence type="ECO:0000256" key="2">
    <source>
        <dbReference type="ARBA" id="ARBA00023125"/>
    </source>
</evidence>
<dbReference type="PROSITE" id="PS51898">
    <property type="entry name" value="TYR_RECOMBINASE"/>
    <property type="match status" value="1"/>
</dbReference>
<dbReference type="PROSITE" id="PS51737">
    <property type="entry name" value="RECOMBINASE_DNA_BIND"/>
    <property type="match status" value="1"/>
</dbReference>
<dbReference type="InterPro" id="IPR038109">
    <property type="entry name" value="DNA_bind_recomb_sf"/>
</dbReference>
<accession>A0ABZ1BRR2</accession>
<comment type="similarity">
    <text evidence="1">Belongs to the 'phage' integrase family.</text>
</comment>
<dbReference type="EMBL" id="CP141614">
    <property type="protein sequence ID" value="WRP15151.1"/>
    <property type="molecule type" value="Genomic_DNA"/>
</dbReference>
<evidence type="ECO:0000313" key="9">
    <source>
        <dbReference type="Proteomes" id="UP001333102"/>
    </source>
</evidence>
<dbReference type="SUPFAM" id="SSF56349">
    <property type="entry name" value="DNA breaking-rejoining enzymes"/>
    <property type="match status" value="1"/>
</dbReference>
<feature type="domain" description="Core-binding (CB)" evidence="7">
    <location>
        <begin position="42"/>
        <end position="124"/>
    </location>
</feature>
<keyword evidence="9" id="KW-1185">Reference proteome</keyword>
<dbReference type="InterPro" id="IPR044068">
    <property type="entry name" value="CB"/>
</dbReference>
<dbReference type="Gene3D" id="3.90.1750.20">
    <property type="entry name" value="Putative Large Serine Recombinase, Chain B, Domain 2"/>
    <property type="match status" value="1"/>
</dbReference>
<evidence type="ECO:0000313" key="8">
    <source>
        <dbReference type="EMBL" id="WRP15151.1"/>
    </source>
</evidence>
<dbReference type="Gene3D" id="1.10.150.130">
    <property type="match status" value="1"/>
</dbReference>
<keyword evidence="2 4" id="KW-0238">DNA-binding</keyword>
<feature type="domain" description="Recombinase" evidence="5">
    <location>
        <begin position="371"/>
        <end position="446"/>
    </location>
</feature>
<evidence type="ECO:0000259" key="6">
    <source>
        <dbReference type="PROSITE" id="PS51898"/>
    </source>
</evidence>
<dbReference type="InterPro" id="IPR011109">
    <property type="entry name" value="DNA_bind_recombinase_dom"/>
</dbReference>
<dbReference type="PANTHER" id="PTHR30349">
    <property type="entry name" value="PHAGE INTEGRASE-RELATED"/>
    <property type="match status" value="1"/>
</dbReference>
<dbReference type="InterPro" id="IPR011010">
    <property type="entry name" value="DNA_brk_join_enz"/>
</dbReference>
<proteinExistence type="inferred from homology"/>
<dbReference type="Pfam" id="PF13102">
    <property type="entry name" value="Phage_int_SAM_5"/>
    <property type="match status" value="1"/>
</dbReference>
<dbReference type="Pfam" id="PF07508">
    <property type="entry name" value="Recombinase"/>
    <property type="match status" value="1"/>
</dbReference>
<organism evidence="8 9">
    <name type="scientific">Geochorda subterranea</name>
    <dbReference type="NCBI Taxonomy" id="3109564"/>
    <lineage>
        <taxon>Bacteria</taxon>
        <taxon>Bacillati</taxon>
        <taxon>Bacillota</taxon>
        <taxon>Limnochordia</taxon>
        <taxon>Limnochordales</taxon>
        <taxon>Geochordaceae</taxon>
        <taxon>Geochorda</taxon>
    </lineage>
</organism>
<dbReference type="PROSITE" id="PS51900">
    <property type="entry name" value="CB"/>
    <property type="match status" value="1"/>
</dbReference>
<dbReference type="RefSeq" id="WP_324669541.1">
    <property type="nucleotide sequence ID" value="NZ_CP141614.1"/>
</dbReference>
<keyword evidence="3" id="KW-0233">DNA recombination</keyword>
<evidence type="ECO:0000256" key="3">
    <source>
        <dbReference type="ARBA" id="ARBA00023172"/>
    </source>
</evidence>
<evidence type="ECO:0000259" key="7">
    <source>
        <dbReference type="PROSITE" id="PS51900"/>
    </source>
</evidence>
<name>A0ABZ1BRR2_9FIRM</name>
<dbReference type="PANTHER" id="PTHR30349:SF64">
    <property type="entry name" value="PROPHAGE INTEGRASE INTD-RELATED"/>
    <property type="match status" value="1"/>
</dbReference>
<sequence length="446" mass="51544">MDAKGRRLQRLKSFASREEAEAFLGQQAVLSARRLAREGEVLTFGEFMRTWLRDIYPEECELNTLRSSRYHARHLIRALGRYRLADLTPAIVERYLEEAKAKGLSVGTRRRHLTLLRKALDYAVEKGALHRNPARQVRMRYRNGSVREVLTESELKALWQAAEGSYYRDLFRLYLLTGAREGELLGLCWDDVVWETGETIIRHNLVYAKADEIDEWLARHPGEGIRLGRTFVLKGPKTETSLRRIPLGQAYMAILRAHRERMERLRRPDWPKLPVDLVFRSRTGMPLSPRHLRLAIKKLALRAGMDPDVVAKKVRVHALRHGQATHLLLRNVPLKVVAERFGHASTHVTADMYQHVLPPMQDEAVQAVQSLFGAPPEVTHDPELEPPETVARIRELYRQGKSYWAIAKQLNEEGYRTRRGGKFYHQTVRQILEDPRYRDLAVDGKA</sequence>
<evidence type="ECO:0000256" key="4">
    <source>
        <dbReference type="PROSITE-ProRule" id="PRU01248"/>
    </source>
</evidence>
<evidence type="ECO:0000259" key="5">
    <source>
        <dbReference type="PROSITE" id="PS51737"/>
    </source>
</evidence>
<dbReference type="InterPro" id="IPR025269">
    <property type="entry name" value="SAM-like_dom"/>
</dbReference>
<dbReference type="Pfam" id="PF00589">
    <property type="entry name" value="Phage_integrase"/>
    <property type="match status" value="1"/>
</dbReference>
<dbReference type="Proteomes" id="UP001333102">
    <property type="component" value="Chromosome"/>
</dbReference>
<gene>
    <name evidence="8" type="ORF">VLY81_02985</name>
</gene>
<dbReference type="InterPro" id="IPR010998">
    <property type="entry name" value="Integrase_recombinase_N"/>
</dbReference>
<dbReference type="InterPro" id="IPR013762">
    <property type="entry name" value="Integrase-like_cat_sf"/>
</dbReference>
<reference evidence="9" key="1">
    <citation type="submission" date="2023-12" db="EMBL/GenBank/DDBJ databases">
        <title>Novel isolates from deep terrestrial aquifers shed light on the physiology and ecology of the class Limnochordia.</title>
        <authorList>
            <person name="Karnachuk O.V."/>
            <person name="Lukina A.P."/>
            <person name="Avakyan M.R."/>
            <person name="Kadnikov V."/>
            <person name="Begmatov S."/>
            <person name="Beletsky A.V."/>
            <person name="Mardanov A.V."/>
            <person name="Ravin N.V."/>
        </authorList>
    </citation>
    <scope>NUCLEOTIDE SEQUENCE [LARGE SCALE GENOMIC DNA]</scope>
    <source>
        <strain evidence="9">LN</strain>
    </source>
</reference>